<dbReference type="Gene3D" id="3.30.70.920">
    <property type="match status" value="1"/>
</dbReference>
<dbReference type="GO" id="GO:0006355">
    <property type="term" value="P:regulation of DNA-templated transcription"/>
    <property type="evidence" value="ECO:0007669"/>
    <property type="project" value="UniProtKB-ARBA"/>
</dbReference>
<evidence type="ECO:0000259" key="4">
    <source>
        <dbReference type="PROSITE" id="PS50956"/>
    </source>
</evidence>
<dbReference type="GO" id="GO:0043200">
    <property type="term" value="P:response to amino acid"/>
    <property type="evidence" value="ECO:0007669"/>
    <property type="project" value="TreeGrafter"/>
</dbReference>
<protein>
    <submittedName>
        <fullName evidence="5">Transcriptional regulator, AsnC family</fullName>
    </submittedName>
</protein>
<sequence>MLDDTDRRILRQMQAAPDLPLSDLAQRADLTPATLSRRLERMREAGIVKGKRAEIHWPSLGYAVEVSLRLTLDKTQSRAFEDFLAAARQVPEVIEIQTFLGQVDVRLAVIARDIPHYQQIYRERLLTLPHIADVEALMHVARIKDDEALPV</sequence>
<dbReference type="InterPro" id="IPR011991">
    <property type="entry name" value="ArsR-like_HTH"/>
</dbReference>
<organism evidence="5 6">
    <name type="scientific">Marinovum algicola</name>
    <dbReference type="NCBI Taxonomy" id="42444"/>
    <lineage>
        <taxon>Bacteria</taxon>
        <taxon>Pseudomonadati</taxon>
        <taxon>Pseudomonadota</taxon>
        <taxon>Alphaproteobacteria</taxon>
        <taxon>Rhodobacterales</taxon>
        <taxon>Roseobacteraceae</taxon>
        <taxon>Marinovum</taxon>
    </lineage>
</organism>
<dbReference type="PROSITE" id="PS50956">
    <property type="entry name" value="HTH_ASNC_2"/>
    <property type="match status" value="1"/>
</dbReference>
<dbReference type="RefSeq" id="WP_048532139.1">
    <property type="nucleotide sequence ID" value="NZ_CATLQZ010000022.1"/>
</dbReference>
<dbReference type="GeneID" id="80820232"/>
<keyword evidence="1" id="KW-0805">Transcription regulation</keyword>
<dbReference type="SUPFAM" id="SSF46785">
    <property type="entry name" value="Winged helix' DNA-binding domain"/>
    <property type="match status" value="1"/>
</dbReference>
<dbReference type="InterPro" id="IPR019887">
    <property type="entry name" value="Tscrpt_reg_AsnC/Lrp_C"/>
</dbReference>
<dbReference type="GO" id="GO:0043565">
    <property type="term" value="F:sequence-specific DNA binding"/>
    <property type="evidence" value="ECO:0007669"/>
    <property type="project" value="InterPro"/>
</dbReference>
<dbReference type="SUPFAM" id="SSF54909">
    <property type="entry name" value="Dimeric alpha+beta barrel"/>
    <property type="match status" value="1"/>
</dbReference>
<feature type="domain" description="HTH asnC-type" evidence="4">
    <location>
        <begin position="2"/>
        <end position="63"/>
    </location>
</feature>
<proteinExistence type="predicted"/>
<evidence type="ECO:0000256" key="3">
    <source>
        <dbReference type="ARBA" id="ARBA00023163"/>
    </source>
</evidence>
<dbReference type="Proteomes" id="UP000182932">
    <property type="component" value="Unassembled WGS sequence"/>
</dbReference>
<dbReference type="Pfam" id="PF01037">
    <property type="entry name" value="AsnC_trans_reg"/>
    <property type="match status" value="1"/>
</dbReference>
<dbReference type="Gene3D" id="1.10.10.10">
    <property type="entry name" value="Winged helix-like DNA-binding domain superfamily/Winged helix DNA-binding domain"/>
    <property type="match status" value="1"/>
</dbReference>
<dbReference type="AlphaFoldDB" id="A0A975WDM2"/>
<dbReference type="InterPro" id="IPR019888">
    <property type="entry name" value="Tscrpt_reg_AsnC-like"/>
</dbReference>
<dbReference type="GO" id="GO:0005829">
    <property type="term" value="C:cytosol"/>
    <property type="evidence" value="ECO:0007669"/>
    <property type="project" value="TreeGrafter"/>
</dbReference>
<comment type="caution">
    <text evidence="5">The sequence shown here is derived from an EMBL/GenBank/DDBJ whole genome shotgun (WGS) entry which is preliminary data.</text>
</comment>
<dbReference type="PRINTS" id="PR00033">
    <property type="entry name" value="HTHASNC"/>
</dbReference>
<keyword evidence="3" id="KW-0804">Transcription</keyword>
<dbReference type="Pfam" id="PF13412">
    <property type="entry name" value="HTH_24"/>
    <property type="match status" value="1"/>
</dbReference>
<accession>A0A975WDM2</accession>
<dbReference type="InterPro" id="IPR000485">
    <property type="entry name" value="AsnC-type_HTH_dom"/>
</dbReference>
<evidence type="ECO:0000313" key="5">
    <source>
        <dbReference type="EMBL" id="SEK02419.1"/>
    </source>
</evidence>
<evidence type="ECO:0000313" key="6">
    <source>
        <dbReference type="Proteomes" id="UP000182932"/>
    </source>
</evidence>
<dbReference type="CDD" id="cd00090">
    <property type="entry name" value="HTH_ARSR"/>
    <property type="match status" value="1"/>
</dbReference>
<evidence type="ECO:0000256" key="1">
    <source>
        <dbReference type="ARBA" id="ARBA00023015"/>
    </source>
</evidence>
<dbReference type="InterPro" id="IPR036390">
    <property type="entry name" value="WH_DNA-bd_sf"/>
</dbReference>
<dbReference type="EMBL" id="FNYY01000019">
    <property type="protein sequence ID" value="SEK02419.1"/>
    <property type="molecule type" value="Genomic_DNA"/>
</dbReference>
<evidence type="ECO:0000256" key="2">
    <source>
        <dbReference type="ARBA" id="ARBA00023125"/>
    </source>
</evidence>
<keyword evidence="2" id="KW-0238">DNA-binding</keyword>
<dbReference type="InterPro" id="IPR011008">
    <property type="entry name" value="Dimeric_a/b-barrel"/>
</dbReference>
<gene>
    <name evidence="5" type="ORF">SAMN04487940_11924</name>
</gene>
<name>A0A975WDM2_9RHOB</name>
<dbReference type="PANTHER" id="PTHR30154">
    <property type="entry name" value="LEUCINE-RESPONSIVE REGULATORY PROTEIN"/>
    <property type="match status" value="1"/>
</dbReference>
<dbReference type="PANTHER" id="PTHR30154:SF34">
    <property type="entry name" value="TRANSCRIPTIONAL REGULATOR AZLB"/>
    <property type="match status" value="1"/>
</dbReference>
<reference evidence="5 6" key="1">
    <citation type="submission" date="2016-10" db="EMBL/GenBank/DDBJ databases">
        <authorList>
            <person name="Varghese N."/>
            <person name="Submissions S."/>
        </authorList>
    </citation>
    <scope>NUCLEOTIDE SEQUENCE [LARGE SCALE GENOMIC DNA]</scope>
    <source>
        <strain evidence="5 6">FF3</strain>
    </source>
</reference>
<keyword evidence="6" id="KW-1185">Reference proteome</keyword>
<dbReference type="SMART" id="SM00344">
    <property type="entry name" value="HTH_ASNC"/>
    <property type="match status" value="1"/>
</dbReference>
<dbReference type="InterPro" id="IPR036388">
    <property type="entry name" value="WH-like_DNA-bd_sf"/>
</dbReference>